<comment type="subcellular location">
    <subcellularLocation>
        <location evidence="1">Cell surface</location>
    </subcellularLocation>
</comment>
<name>A0ABM9BXE5_9BACL</name>
<sequence>MQRNEKGMSMIELLAALLIVGMVASILYSFMLMGVSMYKRVTMETQMRNQGDGLYSQIISELKEAIYVQDEGTDKKIIRYAKKNDDPNIYIDLYEMEVIPNPTGGGKIEIREAGTNVVKRVFQLGSNFTIQEGSLREASQNHDRVQVTLEYARINANQFKLADNPKLVINSQIPLFRNE</sequence>
<reference evidence="4" key="1">
    <citation type="submission" date="2022-01" db="EMBL/GenBank/DDBJ databases">
        <authorList>
            <person name="Criscuolo A."/>
        </authorList>
    </citation>
    <scope>NUCLEOTIDE SEQUENCE</scope>
    <source>
        <strain evidence="4">CIP111891</strain>
    </source>
</reference>
<evidence type="ECO:0000256" key="3">
    <source>
        <dbReference type="SAM" id="Phobius"/>
    </source>
</evidence>
<keyword evidence="3" id="KW-0812">Transmembrane</keyword>
<protein>
    <recommendedName>
        <fullName evidence="6">Prepilin-type N-terminal cleavage/methylation domain-containing protein</fullName>
    </recommendedName>
</protein>
<feature type="transmembrane region" description="Helical" evidence="3">
    <location>
        <begin position="13"/>
        <end position="38"/>
    </location>
</feature>
<gene>
    <name evidence="4" type="ORF">PAECIP111891_01031</name>
</gene>
<evidence type="ECO:0000256" key="1">
    <source>
        <dbReference type="ARBA" id="ARBA00004241"/>
    </source>
</evidence>
<dbReference type="EMBL" id="CAKMMW010000002">
    <property type="protein sequence ID" value="CAH1197027.1"/>
    <property type="molecule type" value="Genomic_DNA"/>
</dbReference>
<dbReference type="NCBIfam" id="TIGR02532">
    <property type="entry name" value="IV_pilin_GFxxxE"/>
    <property type="match status" value="1"/>
</dbReference>
<accession>A0ABM9BXE5</accession>
<proteinExistence type="predicted"/>
<organism evidence="4 5">
    <name type="scientific">Paenibacillus allorhizoplanae</name>
    <dbReference type="NCBI Taxonomy" id="2905648"/>
    <lineage>
        <taxon>Bacteria</taxon>
        <taxon>Bacillati</taxon>
        <taxon>Bacillota</taxon>
        <taxon>Bacilli</taxon>
        <taxon>Bacillales</taxon>
        <taxon>Paenibacillaceae</taxon>
        <taxon>Paenibacillus</taxon>
    </lineage>
</organism>
<dbReference type="RefSeq" id="WP_236285233.1">
    <property type="nucleotide sequence ID" value="NZ_CAKMMW010000002.1"/>
</dbReference>
<dbReference type="Proteomes" id="UP000838821">
    <property type="component" value="Unassembled WGS sequence"/>
</dbReference>
<keyword evidence="5" id="KW-1185">Reference proteome</keyword>
<evidence type="ECO:0000256" key="2">
    <source>
        <dbReference type="ARBA" id="ARBA00023287"/>
    </source>
</evidence>
<evidence type="ECO:0000313" key="5">
    <source>
        <dbReference type="Proteomes" id="UP000838821"/>
    </source>
</evidence>
<dbReference type="Pfam" id="PF07963">
    <property type="entry name" value="N_methyl"/>
    <property type="match status" value="1"/>
</dbReference>
<dbReference type="InterPro" id="IPR012902">
    <property type="entry name" value="N_methyl_site"/>
</dbReference>
<keyword evidence="3" id="KW-0472">Membrane</keyword>
<keyword evidence="3" id="KW-1133">Transmembrane helix</keyword>
<keyword evidence="2" id="KW-0178">Competence</keyword>
<evidence type="ECO:0008006" key="6">
    <source>
        <dbReference type="Google" id="ProtNLM"/>
    </source>
</evidence>
<evidence type="ECO:0000313" key="4">
    <source>
        <dbReference type="EMBL" id="CAH1197027.1"/>
    </source>
</evidence>
<comment type="caution">
    <text evidence="4">The sequence shown here is derived from an EMBL/GenBank/DDBJ whole genome shotgun (WGS) entry which is preliminary data.</text>
</comment>